<dbReference type="InterPro" id="IPR012677">
    <property type="entry name" value="Nucleotide-bd_a/b_plait_sf"/>
</dbReference>
<dbReference type="AlphaFoldDB" id="A0AAN8M1Z6"/>
<feature type="domain" description="RRM" evidence="5">
    <location>
        <begin position="11"/>
        <end position="89"/>
    </location>
</feature>
<dbReference type="PANTHER" id="PTHR48025">
    <property type="entry name" value="OS02G0815200 PROTEIN"/>
    <property type="match status" value="1"/>
</dbReference>
<evidence type="ECO:0000256" key="2">
    <source>
        <dbReference type="ARBA" id="ARBA00022884"/>
    </source>
</evidence>
<dbReference type="FunFam" id="3.30.70.330:FF:000003">
    <property type="entry name" value="Polyadenylate-binding protein"/>
    <property type="match status" value="1"/>
</dbReference>
<dbReference type="InterPro" id="IPR050502">
    <property type="entry name" value="Euk_RNA-bind_prot"/>
</dbReference>
<feature type="compositionally biased region" description="Basic residues" evidence="4">
    <location>
        <begin position="266"/>
        <end position="275"/>
    </location>
</feature>
<dbReference type="SUPFAM" id="SSF54928">
    <property type="entry name" value="RNA-binding domain, RBD"/>
    <property type="match status" value="2"/>
</dbReference>
<gene>
    <name evidence="6" type="ORF">J4Q44_G00097760</name>
</gene>
<feature type="compositionally biased region" description="Basic and acidic residues" evidence="4">
    <location>
        <begin position="243"/>
        <end position="256"/>
    </location>
</feature>
<dbReference type="PANTHER" id="PTHR48025:SF1">
    <property type="entry name" value="RRM DOMAIN-CONTAINING PROTEIN"/>
    <property type="match status" value="1"/>
</dbReference>
<evidence type="ECO:0000313" key="7">
    <source>
        <dbReference type="Proteomes" id="UP001356427"/>
    </source>
</evidence>
<comment type="caution">
    <text evidence="6">The sequence shown here is derived from an EMBL/GenBank/DDBJ whole genome shotgun (WGS) entry which is preliminary data.</text>
</comment>
<evidence type="ECO:0000313" key="6">
    <source>
        <dbReference type="EMBL" id="KAK6320669.1"/>
    </source>
</evidence>
<protein>
    <recommendedName>
        <fullName evidence="5">RRM domain-containing protein</fullName>
    </recommendedName>
</protein>
<dbReference type="FunFam" id="3.30.70.330:FF:000234">
    <property type="entry name" value="Polyadenylate-binding protein 5"/>
    <property type="match status" value="1"/>
</dbReference>
<evidence type="ECO:0000256" key="3">
    <source>
        <dbReference type="PROSITE-ProRule" id="PRU00176"/>
    </source>
</evidence>
<proteinExistence type="predicted"/>
<sequence>MNPRGTRNPRGSLYVGDLHQDTNKDILYQKFSTAGALHSIKVCRDKATHRSLGYDYVNFHRQADAERALETLNFEVVKGKPMRIMWYQQDPTMRRSGVGNIYLNNLDKSICSKALHDTFSIFGDISSCKVVCDENGLSKGYGFVHFTIQEAADGAIEKLNGMMLNERKAFLRPFKSHEEREAEKEREAELRARAKEFTYLLIKNFGKDINEEKLSEMFRNYGETQSVRVVTDDSVCVERHEDAQRAGEEMNGKEFKTGGGSMWAAPRRKERARLC</sequence>
<dbReference type="EMBL" id="JAGTTL010000007">
    <property type="protein sequence ID" value="KAK6320669.1"/>
    <property type="molecule type" value="Genomic_DNA"/>
</dbReference>
<keyword evidence="1" id="KW-0677">Repeat</keyword>
<accession>A0AAN8M1Z6</accession>
<keyword evidence="2 3" id="KW-0694">RNA-binding</keyword>
<dbReference type="Gene3D" id="3.30.70.330">
    <property type="match status" value="3"/>
</dbReference>
<reference evidence="6 7" key="1">
    <citation type="submission" date="2021-04" db="EMBL/GenBank/DDBJ databases">
        <authorList>
            <person name="De Guttry C."/>
            <person name="Zahm M."/>
            <person name="Klopp C."/>
            <person name="Cabau C."/>
            <person name="Louis A."/>
            <person name="Berthelot C."/>
            <person name="Parey E."/>
            <person name="Roest Crollius H."/>
            <person name="Montfort J."/>
            <person name="Robinson-Rechavi M."/>
            <person name="Bucao C."/>
            <person name="Bouchez O."/>
            <person name="Gislard M."/>
            <person name="Lluch J."/>
            <person name="Milhes M."/>
            <person name="Lampietro C."/>
            <person name="Lopez Roques C."/>
            <person name="Donnadieu C."/>
            <person name="Braasch I."/>
            <person name="Desvignes T."/>
            <person name="Postlethwait J."/>
            <person name="Bobe J."/>
            <person name="Wedekind C."/>
            <person name="Guiguen Y."/>
        </authorList>
    </citation>
    <scope>NUCLEOTIDE SEQUENCE [LARGE SCALE GENOMIC DNA]</scope>
    <source>
        <strain evidence="6">Cs_M1</strain>
        <tissue evidence="6">Blood</tissue>
    </source>
</reference>
<evidence type="ECO:0000259" key="5">
    <source>
        <dbReference type="PROSITE" id="PS50102"/>
    </source>
</evidence>
<dbReference type="Pfam" id="PF00076">
    <property type="entry name" value="RRM_1"/>
    <property type="match status" value="3"/>
</dbReference>
<dbReference type="CDD" id="cd12379">
    <property type="entry name" value="RRM2_I_PABPs"/>
    <property type="match status" value="1"/>
</dbReference>
<dbReference type="GO" id="GO:0003729">
    <property type="term" value="F:mRNA binding"/>
    <property type="evidence" value="ECO:0007669"/>
    <property type="project" value="TreeGrafter"/>
</dbReference>
<dbReference type="Proteomes" id="UP001356427">
    <property type="component" value="Unassembled WGS sequence"/>
</dbReference>
<dbReference type="PROSITE" id="PS50102">
    <property type="entry name" value="RRM"/>
    <property type="match status" value="3"/>
</dbReference>
<dbReference type="SMART" id="SM00360">
    <property type="entry name" value="RRM"/>
    <property type="match status" value="3"/>
</dbReference>
<feature type="domain" description="RRM" evidence="5">
    <location>
        <begin position="99"/>
        <end position="176"/>
    </location>
</feature>
<dbReference type="InterPro" id="IPR035979">
    <property type="entry name" value="RBD_domain_sf"/>
</dbReference>
<feature type="domain" description="RRM" evidence="5">
    <location>
        <begin position="198"/>
        <end position="269"/>
    </location>
</feature>
<dbReference type="InterPro" id="IPR000504">
    <property type="entry name" value="RRM_dom"/>
</dbReference>
<evidence type="ECO:0000256" key="4">
    <source>
        <dbReference type="SAM" id="MobiDB-lite"/>
    </source>
</evidence>
<organism evidence="6 7">
    <name type="scientific">Coregonus suidteri</name>
    <dbReference type="NCBI Taxonomy" id="861788"/>
    <lineage>
        <taxon>Eukaryota</taxon>
        <taxon>Metazoa</taxon>
        <taxon>Chordata</taxon>
        <taxon>Craniata</taxon>
        <taxon>Vertebrata</taxon>
        <taxon>Euteleostomi</taxon>
        <taxon>Actinopterygii</taxon>
        <taxon>Neopterygii</taxon>
        <taxon>Teleostei</taxon>
        <taxon>Protacanthopterygii</taxon>
        <taxon>Salmoniformes</taxon>
        <taxon>Salmonidae</taxon>
        <taxon>Coregoninae</taxon>
        <taxon>Coregonus</taxon>
    </lineage>
</organism>
<dbReference type="InterPro" id="IPR045305">
    <property type="entry name" value="RRM2_I_PABPs"/>
</dbReference>
<name>A0AAN8M1Z6_9TELE</name>
<keyword evidence="7" id="KW-1185">Reference proteome</keyword>
<evidence type="ECO:0000256" key="1">
    <source>
        <dbReference type="ARBA" id="ARBA00022737"/>
    </source>
</evidence>
<feature type="region of interest" description="Disordered" evidence="4">
    <location>
        <begin position="243"/>
        <end position="275"/>
    </location>
</feature>